<evidence type="ECO:0000313" key="1">
    <source>
        <dbReference type="EMBL" id="MDR9873551.1"/>
    </source>
</evidence>
<name>A0ACC6L5J5_9PSED</name>
<comment type="caution">
    <text evidence="1">The sequence shown here is derived from an EMBL/GenBank/DDBJ whole genome shotgun (WGS) entry which is preliminary data.</text>
</comment>
<keyword evidence="2" id="KW-1185">Reference proteome</keyword>
<protein>
    <submittedName>
        <fullName evidence="1">Uncharacterized protein</fullName>
    </submittedName>
</protein>
<evidence type="ECO:0000313" key="2">
    <source>
        <dbReference type="Proteomes" id="UP001244872"/>
    </source>
</evidence>
<dbReference type="EMBL" id="JAVLRO010000001">
    <property type="protein sequence ID" value="MDR9873551.1"/>
    <property type="molecule type" value="Genomic_DNA"/>
</dbReference>
<dbReference type="Proteomes" id="UP001244872">
    <property type="component" value="Unassembled WGS sequence"/>
</dbReference>
<proteinExistence type="predicted"/>
<accession>A0ACC6L5J5</accession>
<gene>
    <name evidence="1" type="ORF">RJC98_00030</name>
</gene>
<sequence>MTAQTASALRQAHIEQIQTLFNDPPSLLTVAQDSAQAYLDRYLAALNERAGLLYIATPEDASEPGTWRYASLPQLLVQRLASARPLLLVEAYHRGGRRVREVFEPARPSLAELERLINECGGLLLEAFAQRLQAWWRAPLPVQSLRWGYLSDELLGLFYDAQTPPGFSRVRLAELFPKTLLRPTRPDRQWSLDSAVLQVHTVHLQQRDQVCTLPWLILDRALPEGGSSLLLYNPAVGITPVEHLDDVGALLVADVEPLLPGQVAQWFSRPVEGDPFDALAATYLERQLRDLDRIDRRVPRTPQAWQQLLDDITDPLAWFITRLSPRQQQLRAGLPLWLSQADAADSIAFAQLLRGWVLDEHDDAAQDFLQGIAPIEQYAADQLQVCLKQQALTANIKPQDIHLTFERVIAAAVPVPGGFIAGEVEPVTVTLVQLALENLAGFPHTSKSITLKGESAPAWLTYSLLKACVEQVDIGQAYPQLIKRTLVDDAPEAARRQRVFSRQLRSQLPMLALEYKIKGLHGLTRNGVLRLQAALQATPAQRLVDGQGMALWPLAFQAAPDQAADPVANQFIIGPQVGHDGPHLLYRPLLSPVVQEFESLAALFTAIKTPGLLHDQALTWMAPRRQAVYANGGFDEPHIRHFLPTDEFTVYRKPSPAQLSKQVATSDPAQQVFAATAHALVALADRQSQSNAEQRWANLKQLGWLLFANLLPFLRGPAMLSGWLLQLVDTTQQDIHGQHHDDPQARAAAVMDMLVNLVAILAHQATPHDVQRHLDLESAAFAPLALVEPVPGRPAPTRIPPPAMFSAPLGWANARDTLTPAMQARLTALSLKALPRPWPTGLPHAEASGPWQGLLRVVLPDGVQWQALVRGHLYRVRIQQRQVRVVSASGDTFGPWLKQVGHGQWDIDLGLRLRGGAADSALQQARQTASTQRESLTLAYQQAQADQTRARRAMAVARTVFEQPTGAIDAQRRAEARQRYHQEARHALGFARQELLTLRALRELAPRPRYEEELCGALESVVLSTQLLGSLAREQIVAVNARLEPVFKQLEDETEEQAQSAINCEAHGALGQGLRELADVHDHAIEWRTLEDRYLDELQQVPRLGRDKAEALTGGLPARPSVQELLALQFTTLWSIAIDVAGPPLEDDFFASLSETIDRARRANRSLADLHNLSATTQERIEVLENVDQVYAQTDDQIEFWRAMEPDKFNVPYLQRLQELLSRLHRHIERQLTELQLPAEPHAKPKAKPALPVPGARRKKIIRTRNRDLYVAQLSEAPGLPGSETAELREDSGQVIASFTEAEDGVWDAKPRPAVRRPNRELSSLMAKGEALLGSVERAIEQVDSMVSTVNQPSSLQHLLESQANSRRWMAEDIGKKLNVLDTTRLAVVQRAQAQAMIGRLHAAVASLEAAGLDARIRASKLMRMNRDIPDTLEFLHRQHEVRITRQGARVALKGHKNDYLQVYQIADSTTGKPLCFAHFHYRAERALDEHFSAAHFKSPEQEHLGRQDQAEVEAEMFTRIRRGQTGKVKPIPEIERPGISLAMARRLFFSLD</sequence>
<organism evidence="1 2">
    <name type="scientific">Pseudomonas allii</name>
    <dbReference type="NCBI Taxonomy" id="2740531"/>
    <lineage>
        <taxon>Bacteria</taxon>
        <taxon>Pseudomonadati</taxon>
        <taxon>Pseudomonadota</taxon>
        <taxon>Gammaproteobacteria</taxon>
        <taxon>Pseudomonadales</taxon>
        <taxon>Pseudomonadaceae</taxon>
        <taxon>Pseudomonas</taxon>
    </lineage>
</organism>
<reference evidence="1" key="1">
    <citation type="submission" date="2023-07" db="EMBL/GenBank/DDBJ databases">
        <title>Bioagumentation of soil contaminated with hydrocarbons using Pseudomonas poae 7b strain.</title>
        <authorList>
            <person name="Kumor A."/>
        </authorList>
    </citation>
    <scope>NUCLEOTIDE SEQUENCE</scope>
    <source>
        <strain evidence="1">7b</strain>
    </source>
</reference>